<reference evidence="2 3" key="1">
    <citation type="journal article" date="2016" name="Nat. Commun.">
        <title>Thousands of microbial genomes shed light on interconnected biogeochemical processes in an aquifer system.</title>
        <authorList>
            <person name="Anantharaman K."/>
            <person name="Brown C.T."/>
            <person name="Hug L.A."/>
            <person name="Sharon I."/>
            <person name="Castelle C.J."/>
            <person name="Probst A.J."/>
            <person name="Thomas B.C."/>
            <person name="Singh A."/>
            <person name="Wilkins M.J."/>
            <person name="Karaoz U."/>
            <person name="Brodie E.L."/>
            <person name="Williams K.H."/>
            <person name="Hubbard S.S."/>
            <person name="Banfield J.F."/>
        </authorList>
    </citation>
    <scope>NUCLEOTIDE SEQUENCE [LARGE SCALE GENOMIC DNA]</scope>
</reference>
<dbReference type="AlphaFoldDB" id="A0A1F6W1F3"/>
<keyword evidence="1" id="KW-0472">Membrane</keyword>
<protein>
    <submittedName>
        <fullName evidence="2">Uncharacterized protein</fullName>
    </submittedName>
</protein>
<gene>
    <name evidence="2" type="ORF">A3C67_03030</name>
</gene>
<sequence>MDCDDTYFLLPNTAQTKLILENQYFVLGKILFPGVSFFLVLLFLDLLFSFFLLRIFFLSWTDALTASPYQIFPHIWNQTR</sequence>
<keyword evidence="1" id="KW-0812">Transmembrane</keyword>
<organism evidence="2 3">
    <name type="scientific">Candidatus Nomurabacteria bacterium RIFCSPHIGHO2_02_FULL_42_19</name>
    <dbReference type="NCBI Taxonomy" id="1801756"/>
    <lineage>
        <taxon>Bacteria</taxon>
        <taxon>Candidatus Nomuraibacteriota</taxon>
    </lineage>
</organism>
<proteinExistence type="predicted"/>
<accession>A0A1F6W1F3</accession>
<evidence type="ECO:0000256" key="1">
    <source>
        <dbReference type="SAM" id="Phobius"/>
    </source>
</evidence>
<evidence type="ECO:0000313" key="2">
    <source>
        <dbReference type="EMBL" id="OGI75731.1"/>
    </source>
</evidence>
<keyword evidence="1" id="KW-1133">Transmembrane helix</keyword>
<dbReference type="EMBL" id="MFUG01000016">
    <property type="protein sequence ID" value="OGI75731.1"/>
    <property type="molecule type" value="Genomic_DNA"/>
</dbReference>
<feature type="transmembrane region" description="Helical" evidence="1">
    <location>
        <begin position="30"/>
        <end position="53"/>
    </location>
</feature>
<comment type="caution">
    <text evidence="2">The sequence shown here is derived from an EMBL/GenBank/DDBJ whole genome shotgun (WGS) entry which is preliminary data.</text>
</comment>
<evidence type="ECO:0000313" key="3">
    <source>
        <dbReference type="Proteomes" id="UP000179275"/>
    </source>
</evidence>
<dbReference type="Proteomes" id="UP000179275">
    <property type="component" value="Unassembled WGS sequence"/>
</dbReference>
<name>A0A1F6W1F3_9BACT</name>